<dbReference type="Proteomes" id="UP001230253">
    <property type="component" value="Unassembled WGS sequence"/>
</dbReference>
<organism evidence="2 3">
    <name type="scientific">Rhodopseudomonas julia</name>
    <dbReference type="NCBI Taxonomy" id="200617"/>
    <lineage>
        <taxon>Bacteria</taxon>
        <taxon>Pseudomonadati</taxon>
        <taxon>Pseudomonadota</taxon>
        <taxon>Alphaproteobacteria</taxon>
        <taxon>Hyphomicrobiales</taxon>
        <taxon>Nitrobacteraceae</taxon>
        <taxon>Rhodopseudomonas</taxon>
    </lineage>
</organism>
<evidence type="ECO:0000259" key="1">
    <source>
        <dbReference type="Pfam" id="PF07486"/>
    </source>
</evidence>
<dbReference type="EMBL" id="JAUSUK010000001">
    <property type="protein sequence ID" value="MDQ0324769.1"/>
    <property type="molecule type" value="Genomic_DNA"/>
</dbReference>
<proteinExistence type="predicted"/>
<dbReference type="InterPro" id="IPR042047">
    <property type="entry name" value="SleB_dom1"/>
</dbReference>
<evidence type="ECO:0000313" key="3">
    <source>
        <dbReference type="Proteomes" id="UP001230253"/>
    </source>
</evidence>
<gene>
    <name evidence="2" type="ORF">J2R99_000618</name>
</gene>
<protein>
    <recommendedName>
        <fullName evidence="1">Cell wall hydrolase SleB domain-containing protein</fullName>
    </recommendedName>
</protein>
<dbReference type="RefSeq" id="WP_307153027.1">
    <property type="nucleotide sequence ID" value="NZ_JAUSUK010000001.1"/>
</dbReference>
<dbReference type="Gene3D" id="1.10.10.2520">
    <property type="entry name" value="Cell wall hydrolase SleB, domain 1"/>
    <property type="match status" value="1"/>
</dbReference>
<dbReference type="InterPro" id="IPR011105">
    <property type="entry name" value="Cell_wall_hydrolase_SleB"/>
</dbReference>
<accession>A0ABU0C2N1</accession>
<feature type="domain" description="Cell wall hydrolase SleB" evidence="1">
    <location>
        <begin position="285"/>
        <end position="395"/>
    </location>
</feature>
<reference evidence="2 3" key="1">
    <citation type="submission" date="2023-07" db="EMBL/GenBank/DDBJ databases">
        <title>Genomic Encyclopedia of Type Strains, Phase IV (KMG-IV): sequencing the most valuable type-strain genomes for metagenomic binning, comparative biology and taxonomic classification.</title>
        <authorList>
            <person name="Goeker M."/>
        </authorList>
    </citation>
    <scope>NUCLEOTIDE SEQUENCE [LARGE SCALE GENOMIC DNA]</scope>
    <source>
        <strain evidence="2 3">DSM 11549</strain>
    </source>
</reference>
<evidence type="ECO:0000313" key="2">
    <source>
        <dbReference type="EMBL" id="MDQ0324769.1"/>
    </source>
</evidence>
<name>A0ABU0C2N1_9BRAD</name>
<dbReference type="Pfam" id="PF07486">
    <property type="entry name" value="Hydrolase_2"/>
    <property type="match status" value="1"/>
</dbReference>
<sequence>MAVWRGVGRTWRSASTAGLLGLGALVAATSPIAYQDAAAMISGDLPDQRWQTRLEAMSVGNIQNASLTPGSGMGDARTIPVPALGEGAEVAVPSPEGPLTTETVNRDRKGDLLMTRSPVARKSDKLPAAGQLWNMDDIFSSRDGQDLPKVAFANPSDEDMAGLMVAYSHFMQKHEATTHDNGIMLARRDSIPADAALVAYAPTGDGLDAPFDAVIGSAPTTGQLLGDLGTPRVKPEETPSLWDWMRGRHRTKPEHAWMLNTLPESVKSEKEQACLSRGVYFEARGESKLGQIAVAQVILNRVKNPAYPDTICGVVYQNKNWRNRCQFSFACDGIRDRIRSPSAYERAKQVALDVTEGKAWLEEVGDSTHYHATYVRPRWASSMKRTDRIGRHIFYRTYGGGWS</sequence>
<keyword evidence="3" id="KW-1185">Reference proteome</keyword>
<comment type="caution">
    <text evidence="2">The sequence shown here is derived from an EMBL/GenBank/DDBJ whole genome shotgun (WGS) entry which is preliminary data.</text>
</comment>